<dbReference type="HOGENOM" id="CLU_031690_3_1_6"/>
<accession>N8VD40</accession>
<reference evidence="2 3" key="1">
    <citation type="submission" date="2013-02" db="EMBL/GenBank/DDBJ databases">
        <title>The Genome Sequence of Acinetobacter sp. NIPH 899.</title>
        <authorList>
            <consortium name="The Broad Institute Genome Sequencing Platform"/>
            <consortium name="The Broad Institute Genome Sequencing Center for Infectious Disease"/>
            <person name="Cerqueira G."/>
            <person name="Feldgarden M."/>
            <person name="Courvalin P."/>
            <person name="Perichon B."/>
            <person name="Grillot-Courvalin C."/>
            <person name="Clermont D."/>
            <person name="Rocha E."/>
            <person name="Yoon E.-J."/>
            <person name="Nemec A."/>
            <person name="Walker B."/>
            <person name="Young S.K."/>
            <person name="Zeng Q."/>
            <person name="Gargeya S."/>
            <person name="Fitzgerald M."/>
            <person name="Haas B."/>
            <person name="Abouelleil A."/>
            <person name="Alvarado L."/>
            <person name="Arachchi H.M."/>
            <person name="Berlin A.M."/>
            <person name="Chapman S.B."/>
            <person name="Dewar J."/>
            <person name="Goldberg J."/>
            <person name="Griggs A."/>
            <person name="Gujja S."/>
            <person name="Hansen M."/>
            <person name="Howarth C."/>
            <person name="Imamovic A."/>
            <person name="Larimer J."/>
            <person name="McCowan C."/>
            <person name="Murphy C."/>
            <person name="Neiman D."/>
            <person name="Pearson M."/>
            <person name="Priest M."/>
            <person name="Roberts A."/>
            <person name="Saif S."/>
            <person name="Shea T."/>
            <person name="Sisk P."/>
            <person name="Sykes S."/>
            <person name="Wortman J."/>
            <person name="Nusbaum C."/>
            <person name="Birren B."/>
        </authorList>
    </citation>
    <scope>NUCLEOTIDE SEQUENCE [LARGE SCALE GENOMIC DNA]</scope>
    <source>
        <strain evidence="2 3">NIPH 899</strain>
    </source>
</reference>
<dbReference type="PATRIC" id="fig|1217710.3.peg.3103"/>
<proteinExistence type="predicted"/>
<dbReference type="PANTHER" id="PTHR35566:SF1">
    <property type="entry name" value="TYPE VI SECRETION SYSTEM BASEPLATE COMPONENT TSSK1"/>
    <property type="match status" value="1"/>
</dbReference>
<organism evidence="2 3">
    <name type="scientific">Acinetobacter variabilis</name>
    <dbReference type="NCBI Taxonomy" id="70346"/>
    <lineage>
        <taxon>Bacteria</taxon>
        <taxon>Pseudomonadati</taxon>
        <taxon>Pseudomonadota</taxon>
        <taxon>Gammaproteobacteria</taxon>
        <taxon>Moraxellales</taxon>
        <taxon>Moraxellaceae</taxon>
        <taxon>Acinetobacter</taxon>
    </lineage>
</organism>
<dbReference type="InterPro" id="IPR010263">
    <property type="entry name" value="T6SS_TssK"/>
</dbReference>
<dbReference type="AlphaFoldDB" id="N8VD40"/>
<dbReference type="eggNOG" id="COG3522">
    <property type="taxonomic scope" value="Bacteria"/>
</dbReference>
<protein>
    <submittedName>
        <fullName evidence="2">Type VI secretion protein</fullName>
    </submittedName>
</protein>
<name>N8VD40_9GAMM</name>
<comment type="caution">
    <text evidence="2">The sequence shown here is derived from an EMBL/GenBank/DDBJ whole genome shotgun (WGS) entry which is preliminary data.</text>
</comment>
<gene>
    <name evidence="2" type="ORF">F969_03238</name>
</gene>
<dbReference type="Pfam" id="PF05936">
    <property type="entry name" value="T6SS_VasE"/>
    <property type="match status" value="1"/>
</dbReference>
<keyword evidence="3" id="KW-1185">Reference proteome</keyword>
<dbReference type="EMBL" id="APPE01000077">
    <property type="protein sequence ID" value="ENU97861.1"/>
    <property type="molecule type" value="Genomic_DNA"/>
</dbReference>
<keyword evidence="1" id="KW-0175">Coiled coil</keyword>
<evidence type="ECO:0000313" key="2">
    <source>
        <dbReference type="EMBL" id="ENU97861.1"/>
    </source>
</evidence>
<dbReference type="NCBIfam" id="TIGR03353">
    <property type="entry name" value="VI_chp_4"/>
    <property type="match status" value="1"/>
</dbReference>
<dbReference type="PANTHER" id="PTHR35566">
    <property type="entry name" value="BLR3599 PROTEIN"/>
    <property type="match status" value="1"/>
</dbReference>
<dbReference type="Proteomes" id="UP000013070">
    <property type="component" value="Unassembled WGS sequence"/>
</dbReference>
<evidence type="ECO:0000256" key="1">
    <source>
        <dbReference type="SAM" id="Coils"/>
    </source>
</evidence>
<feature type="coiled-coil region" evidence="1">
    <location>
        <begin position="215"/>
        <end position="242"/>
    </location>
</feature>
<sequence length="464" mass="53394">MNQAASGEISMFKAEKILWGEGLFLRPQHFQLQDAYHEQRLNHTIRATFPFAHGIQSIEFDEAQLGMQILALNKVEMIWQDGEIYQAPAKDLLPEPVQLDTLNLQSEMQIYLALPMVQPNKQNVSHADQARPSRYHSHLSSTHDLFTDASTAQITLLRRRAELKIFEVSQEPQHHMDGYLYLPVGRIKWQSSGNFIFDHKFIPPILHIQANVNLLVNLQRTLNIIQAKIKTIQSNNRENEQKLIEFRSGDIVSFWLVNALNTAYASLNHILQYPIIHPERLYSELLRLTGSLLTFSTAYDVDQLPKYQHYHLYESFNQLDIILRNLLDTIISNRYISISLKETRPSYWLGSLETDKITRDTRLYLAVSSSAMPVQDLIAYVPIRFKVGSTVDVEQRVIAALPAIPIQHLVQVPTAIPVRSGVSYFEIEPNNDLYQRMFDSESICIYIPNGFQDIRIELIAVMKG</sequence>
<evidence type="ECO:0000313" key="3">
    <source>
        <dbReference type="Proteomes" id="UP000013070"/>
    </source>
</evidence>